<proteinExistence type="predicted"/>
<evidence type="ECO:0000259" key="2">
    <source>
        <dbReference type="Pfam" id="PF13229"/>
    </source>
</evidence>
<dbReference type="InterPro" id="IPR059226">
    <property type="entry name" value="Choice_anch_Q_dom"/>
</dbReference>
<dbReference type="NCBIfam" id="TIGR03804">
    <property type="entry name" value="para_beta_helix"/>
    <property type="match status" value="1"/>
</dbReference>
<dbReference type="SUPFAM" id="SSF49313">
    <property type="entry name" value="Cadherin-like"/>
    <property type="match status" value="1"/>
</dbReference>
<dbReference type="InterPro" id="IPR022441">
    <property type="entry name" value="Para_beta_helix_rpt-2"/>
</dbReference>
<evidence type="ECO:0000313" key="4">
    <source>
        <dbReference type="Proteomes" id="UP001062165"/>
    </source>
</evidence>
<dbReference type="SUPFAM" id="SSF51126">
    <property type="entry name" value="Pectin lyase-like"/>
    <property type="match status" value="1"/>
</dbReference>
<sequence length="652" mass="71323">MMKNIWSVWVGCMLGVFLAQAHAHAYVEYQESKTYYLDPIAGHRNNDGSASAPWPSLEEVISTGKVLQDGDELILLSGPHGKPYFSNYQFDTNLKIVAAPDATPWVSGLQLANSHHLTIDGLLVDGTSRTDSNPNWVFLITGDVNTHHITLTNCTIKSAEDVSTWTRADWYAKAFGGMDFRGTDITVSHSTITNVYHAVSLRGNGTYFHDNVIDNFGADALQVRGSNSTYENNLIRDAYIEDYEVNHDDALQFFSLASDPIIENVVIRNNKFLLFEDEITPFMEAQKTAGQPVVSEKMQAIIITDGYSDGWIVENNLVVNANAHGISLYGARNCRVQNNTVVHHPNTTYFSNTTNPQVLVTDQTKTGQTNFSNVIRNNLSTNLSWSSFDATSTVEGNIDIDQSNEANYLTYFKDYLGHDFHLKVGSPAVDAGINKDLPATDLDGRARLNSSTVDVGAYELDQDGSSNLAPEMGLIAPQKVRAGEATQVNISASDADGDLLSFTIHEAPDFVTLTDHQDGTAQLVISSLPGDEGSYTFEVVVSDGQATDEQVVSLTVTDGSGEVLALAVESEASRIYPNPSKTGEVYLNLGTSQLLSVQLSDMMGREVEAHLSVVPMGLGVVRISPLSQLKNQQYILRIQFADQFVNQILIVN</sequence>
<protein>
    <submittedName>
        <fullName evidence="3">Right-handed parallel beta-helix repeat-containing protein</fullName>
    </submittedName>
</protein>
<evidence type="ECO:0000313" key="3">
    <source>
        <dbReference type="EMBL" id="UXX79906.1"/>
    </source>
</evidence>
<dbReference type="InterPro" id="IPR015919">
    <property type="entry name" value="Cadherin-like_sf"/>
</dbReference>
<dbReference type="InterPro" id="IPR013783">
    <property type="entry name" value="Ig-like_fold"/>
</dbReference>
<dbReference type="Gene3D" id="2.60.40.10">
    <property type="entry name" value="Immunoglobulins"/>
    <property type="match status" value="1"/>
</dbReference>
<feature type="signal peptide" evidence="1">
    <location>
        <begin position="1"/>
        <end position="25"/>
    </location>
</feature>
<evidence type="ECO:0000256" key="1">
    <source>
        <dbReference type="SAM" id="SignalP"/>
    </source>
</evidence>
<dbReference type="InterPro" id="IPR006626">
    <property type="entry name" value="PbH1"/>
</dbReference>
<organism evidence="3 4">
    <name type="scientific">Reichenbachiella carrageenanivorans</name>
    <dbReference type="NCBI Taxonomy" id="2979869"/>
    <lineage>
        <taxon>Bacteria</taxon>
        <taxon>Pseudomonadati</taxon>
        <taxon>Bacteroidota</taxon>
        <taxon>Cytophagia</taxon>
        <taxon>Cytophagales</taxon>
        <taxon>Reichenbachiellaceae</taxon>
        <taxon>Reichenbachiella</taxon>
    </lineage>
</organism>
<reference evidence="3" key="1">
    <citation type="submission" date="2022-10" db="EMBL/GenBank/DDBJ databases">
        <title>Comparative genomics and taxonomic characterization of three novel marine species of genus Reichenbachiella exhibiting antioxidant and polysaccharide degradation activities.</title>
        <authorList>
            <person name="Muhammad N."/>
            <person name="Lee Y.-J."/>
            <person name="Ko J."/>
            <person name="Kim S.-G."/>
        </authorList>
    </citation>
    <scope>NUCLEOTIDE SEQUENCE</scope>
    <source>
        <strain evidence="3">Wsw4-B4</strain>
    </source>
</reference>
<feature type="domain" description="Right handed beta helix" evidence="2">
    <location>
        <begin position="183"/>
        <end position="355"/>
    </location>
</feature>
<dbReference type="RefSeq" id="WP_263051637.1">
    <property type="nucleotide sequence ID" value="NZ_CP106735.1"/>
</dbReference>
<dbReference type="EMBL" id="CP106735">
    <property type="protein sequence ID" value="UXX79906.1"/>
    <property type="molecule type" value="Genomic_DNA"/>
</dbReference>
<keyword evidence="4" id="KW-1185">Reference proteome</keyword>
<dbReference type="NCBIfam" id="NF041518">
    <property type="entry name" value="choice_anch_Q"/>
    <property type="match status" value="1"/>
</dbReference>
<dbReference type="Pfam" id="PF13229">
    <property type="entry name" value="Beta_helix"/>
    <property type="match status" value="1"/>
</dbReference>
<feature type="chain" id="PRO_5047154967" evidence="1">
    <location>
        <begin position="26"/>
        <end position="652"/>
    </location>
</feature>
<dbReference type="Proteomes" id="UP001062165">
    <property type="component" value="Chromosome"/>
</dbReference>
<dbReference type="SMART" id="SM00710">
    <property type="entry name" value="PbH1"/>
    <property type="match status" value="7"/>
</dbReference>
<dbReference type="InterPro" id="IPR039448">
    <property type="entry name" value="Beta_helix"/>
</dbReference>
<dbReference type="Gene3D" id="2.160.20.10">
    <property type="entry name" value="Single-stranded right-handed beta-helix, Pectin lyase-like"/>
    <property type="match status" value="1"/>
</dbReference>
<dbReference type="Pfam" id="PF17963">
    <property type="entry name" value="Big_9"/>
    <property type="match status" value="1"/>
</dbReference>
<name>A0ABY6D152_9BACT</name>
<dbReference type="PANTHER" id="PTHR36453:SF1">
    <property type="entry name" value="RIGHT HANDED BETA HELIX DOMAIN-CONTAINING PROTEIN"/>
    <property type="match status" value="1"/>
</dbReference>
<dbReference type="InterPro" id="IPR012334">
    <property type="entry name" value="Pectin_lyas_fold"/>
</dbReference>
<dbReference type="PANTHER" id="PTHR36453">
    <property type="entry name" value="SECRETED PROTEIN-RELATED"/>
    <property type="match status" value="1"/>
</dbReference>
<accession>A0ABY6D152</accession>
<dbReference type="InterPro" id="IPR011050">
    <property type="entry name" value="Pectin_lyase_fold/virulence"/>
</dbReference>
<gene>
    <name evidence="3" type="ORF">N7E81_02145</name>
</gene>
<keyword evidence="1" id="KW-0732">Signal</keyword>